<reference evidence="2" key="3">
    <citation type="submission" date="2011-03" db="EMBL/GenBank/DDBJ databases">
        <title>Annotation of Magnaporthe poae ATCC 64411.</title>
        <authorList>
            <person name="Ma L.-J."/>
            <person name="Dead R."/>
            <person name="Young S.K."/>
            <person name="Zeng Q."/>
            <person name="Gargeya S."/>
            <person name="Fitzgerald M."/>
            <person name="Haas B."/>
            <person name="Abouelleil A."/>
            <person name="Alvarado L."/>
            <person name="Arachchi H.M."/>
            <person name="Berlin A."/>
            <person name="Brown A."/>
            <person name="Chapman S.B."/>
            <person name="Chen Z."/>
            <person name="Dunbar C."/>
            <person name="Freedman E."/>
            <person name="Gearin G."/>
            <person name="Gellesch M."/>
            <person name="Goldberg J."/>
            <person name="Griggs A."/>
            <person name="Gujja S."/>
            <person name="Heiman D."/>
            <person name="Howarth C."/>
            <person name="Larson L."/>
            <person name="Lui A."/>
            <person name="MacDonald P.J.P."/>
            <person name="Mehta T."/>
            <person name="Montmayeur A."/>
            <person name="Murphy C."/>
            <person name="Neiman D."/>
            <person name="Pearson M."/>
            <person name="Priest M."/>
            <person name="Roberts A."/>
            <person name="Saif S."/>
            <person name="Shea T."/>
            <person name="Shenoy N."/>
            <person name="Sisk P."/>
            <person name="Stolte C."/>
            <person name="Sykes S."/>
            <person name="Yandava C."/>
            <person name="Wortman J."/>
            <person name="Nusbaum C."/>
            <person name="Birren B."/>
        </authorList>
    </citation>
    <scope>NUCLEOTIDE SEQUENCE</scope>
    <source>
        <strain evidence="2">ATCC 64411</strain>
    </source>
</reference>
<feature type="region of interest" description="Disordered" evidence="1">
    <location>
        <begin position="49"/>
        <end position="68"/>
    </location>
</feature>
<dbReference type="eggNOG" id="ENOG502REQE">
    <property type="taxonomic scope" value="Eukaryota"/>
</dbReference>
<proteinExistence type="predicted"/>
<protein>
    <submittedName>
        <fullName evidence="2 3">Uncharacterized protein</fullName>
    </submittedName>
</protein>
<reference evidence="2" key="2">
    <citation type="submission" date="2010-05" db="EMBL/GenBank/DDBJ databases">
        <title>The Genome Sequence of Magnaporthe poae strain ATCC 64411.</title>
        <authorList>
            <consortium name="The Broad Institute Genome Sequencing Platform"/>
            <consortium name="Broad Institute Genome Sequencing Center for Infectious Disease"/>
            <person name="Ma L.-J."/>
            <person name="Dead R."/>
            <person name="Young S."/>
            <person name="Zeng Q."/>
            <person name="Koehrsen M."/>
            <person name="Alvarado L."/>
            <person name="Berlin A."/>
            <person name="Chapman S.B."/>
            <person name="Chen Z."/>
            <person name="Freedman E."/>
            <person name="Gellesch M."/>
            <person name="Goldberg J."/>
            <person name="Griggs A."/>
            <person name="Gujja S."/>
            <person name="Heilman E.R."/>
            <person name="Heiman D."/>
            <person name="Hepburn T."/>
            <person name="Howarth C."/>
            <person name="Jen D."/>
            <person name="Larson L."/>
            <person name="Mehta T."/>
            <person name="Neiman D."/>
            <person name="Pearson M."/>
            <person name="Roberts A."/>
            <person name="Saif S."/>
            <person name="Shea T."/>
            <person name="Shenoy N."/>
            <person name="Sisk P."/>
            <person name="Stolte C."/>
            <person name="Sykes S."/>
            <person name="Walk T."/>
            <person name="White J."/>
            <person name="Yandava C."/>
            <person name="Haas B."/>
            <person name="Nusbaum C."/>
            <person name="Birren B."/>
        </authorList>
    </citation>
    <scope>NUCLEOTIDE SEQUENCE</scope>
    <source>
        <strain evidence="2">ATCC 64411</strain>
    </source>
</reference>
<dbReference type="OMA" id="RERDQIC"/>
<dbReference type="VEuPathDB" id="FungiDB:MAPG_04112"/>
<feature type="region of interest" description="Disordered" evidence="1">
    <location>
        <begin position="124"/>
        <end position="145"/>
    </location>
</feature>
<sequence>MPPRRKATPTSGNSSRAAPQSILKKRAAEYRKLLDDKLAQINNEYQAQANEVKRRSKDKIREKKSRIYGDRARERDQICAKLLKLLDARDAKLQAIAGKLKEMKGEYDTFTACLSAVYKSLSDKASNLPGISPGSGARTARGPRR</sequence>
<dbReference type="EMBL" id="GL876968">
    <property type="protein sequence ID" value="KLU85080.1"/>
    <property type="molecule type" value="Genomic_DNA"/>
</dbReference>
<evidence type="ECO:0000313" key="2">
    <source>
        <dbReference type="EMBL" id="KLU85080.1"/>
    </source>
</evidence>
<feature type="compositionally biased region" description="Basic and acidic residues" evidence="1">
    <location>
        <begin position="59"/>
        <end position="68"/>
    </location>
</feature>
<dbReference type="Proteomes" id="UP000011715">
    <property type="component" value="Unassembled WGS sequence"/>
</dbReference>
<accession>A0A0C4DVU9</accession>
<keyword evidence="4" id="KW-1185">Reference proteome</keyword>
<evidence type="ECO:0000256" key="1">
    <source>
        <dbReference type="SAM" id="MobiDB-lite"/>
    </source>
</evidence>
<reference evidence="3" key="4">
    <citation type="journal article" date="2015" name="G3 (Bethesda)">
        <title>Genome sequences of three phytopathogenic species of the Magnaporthaceae family of fungi.</title>
        <authorList>
            <person name="Okagaki L.H."/>
            <person name="Nunes C.C."/>
            <person name="Sailsbery J."/>
            <person name="Clay B."/>
            <person name="Brown D."/>
            <person name="John T."/>
            <person name="Oh Y."/>
            <person name="Young N."/>
            <person name="Fitzgerald M."/>
            <person name="Haas B.J."/>
            <person name="Zeng Q."/>
            <person name="Young S."/>
            <person name="Adiconis X."/>
            <person name="Fan L."/>
            <person name="Levin J.Z."/>
            <person name="Mitchell T.K."/>
            <person name="Okubara P.A."/>
            <person name="Farman M.L."/>
            <person name="Kohn L.M."/>
            <person name="Birren B."/>
            <person name="Ma L.-J."/>
            <person name="Dean R.A."/>
        </authorList>
    </citation>
    <scope>NUCLEOTIDE SEQUENCE</scope>
    <source>
        <strain evidence="3">ATCC 64411 / 73-15</strain>
    </source>
</reference>
<evidence type="ECO:0000313" key="3">
    <source>
        <dbReference type="EnsemblFungi" id="MAPG_04112T0"/>
    </source>
</evidence>
<gene>
    <name evidence="2" type="ORF">MAPG_04112</name>
</gene>
<dbReference type="OrthoDB" id="10441832at2759"/>
<name>A0A0C4DVU9_MAGP6</name>
<reference evidence="4" key="1">
    <citation type="submission" date="2010-05" db="EMBL/GenBank/DDBJ databases">
        <title>The genome sequence of Magnaporthe poae strain ATCC 64411.</title>
        <authorList>
            <person name="Ma L.-J."/>
            <person name="Dead R."/>
            <person name="Young S."/>
            <person name="Zeng Q."/>
            <person name="Koehrsen M."/>
            <person name="Alvarado L."/>
            <person name="Berlin A."/>
            <person name="Chapman S.B."/>
            <person name="Chen Z."/>
            <person name="Freedman E."/>
            <person name="Gellesch M."/>
            <person name="Goldberg J."/>
            <person name="Griggs A."/>
            <person name="Gujja S."/>
            <person name="Heilman E.R."/>
            <person name="Heiman D."/>
            <person name="Hepburn T."/>
            <person name="Howarth C."/>
            <person name="Jen D."/>
            <person name="Larson L."/>
            <person name="Mehta T."/>
            <person name="Neiman D."/>
            <person name="Pearson M."/>
            <person name="Roberts A."/>
            <person name="Saif S."/>
            <person name="Shea T."/>
            <person name="Shenoy N."/>
            <person name="Sisk P."/>
            <person name="Stolte C."/>
            <person name="Sykes S."/>
            <person name="Walk T."/>
            <person name="White J."/>
            <person name="Yandava C."/>
            <person name="Haas B."/>
            <person name="Nusbaum C."/>
            <person name="Birren B."/>
        </authorList>
    </citation>
    <scope>NUCLEOTIDE SEQUENCE [LARGE SCALE GENOMIC DNA]</scope>
    <source>
        <strain evidence="4">ATCC 64411 / 73-15</strain>
    </source>
</reference>
<evidence type="ECO:0000313" key="4">
    <source>
        <dbReference type="Proteomes" id="UP000011715"/>
    </source>
</evidence>
<feature type="region of interest" description="Disordered" evidence="1">
    <location>
        <begin position="1"/>
        <end position="22"/>
    </location>
</feature>
<dbReference type="AlphaFoldDB" id="A0A0C4DVU9"/>
<organism evidence="3 4">
    <name type="scientific">Magnaporthiopsis poae (strain ATCC 64411 / 73-15)</name>
    <name type="common">Kentucky bluegrass fungus</name>
    <name type="synonym">Magnaporthe poae</name>
    <dbReference type="NCBI Taxonomy" id="644358"/>
    <lineage>
        <taxon>Eukaryota</taxon>
        <taxon>Fungi</taxon>
        <taxon>Dikarya</taxon>
        <taxon>Ascomycota</taxon>
        <taxon>Pezizomycotina</taxon>
        <taxon>Sordariomycetes</taxon>
        <taxon>Sordariomycetidae</taxon>
        <taxon>Magnaporthales</taxon>
        <taxon>Magnaporthaceae</taxon>
        <taxon>Magnaporthiopsis</taxon>
    </lineage>
</organism>
<feature type="compositionally biased region" description="Polar residues" evidence="1">
    <location>
        <begin position="8"/>
        <end position="18"/>
    </location>
</feature>
<dbReference type="EnsemblFungi" id="MAPG_04112T0">
    <property type="protein sequence ID" value="MAPG_04112T0"/>
    <property type="gene ID" value="MAPG_04112"/>
</dbReference>
<dbReference type="EMBL" id="ADBL01000970">
    <property type="status" value="NOT_ANNOTATED_CDS"/>
    <property type="molecule type" value="Genomic_DNA"/>
</dbReference>
<reference evidence="3" key="5">
    <citation type="submission" date="2015-06" db="UniProtKB">
        <authorList>
            <consortium name="EnsemblFungi"/>
        </authorList>
    </citation>
    <scope>IDENTIFICATION</scope>
    <source>
        <strain evidence="3">ATCC 64411</strain>
    </source>
</reference>